<comment type="caution">
    <text evidence="2">The sequence shown here is derived from an EMBL/GenBank/DDBJ whole genome shotgun (WGS) entry which is preliminary data.</text>
</comment>
<evidence type="ECO:0000313" key="2">
    <source>
        <dbReference type="EMBL" id="MPC27943.1"/>
    </source>
</evidence>
<feature type="region of interest" description="Disordered" evidence="1">
    <location>
        <begin position="179"/>
        <end position="200"/>
    </location>
</feature>
<keyword evidence="3" id="KW-1185">Reference proteome</keyword>
<feature type="region of interest" description="Disordered" evidence="1">
    <location>
        <begin position="1"/>
        <end position="52"/>
    </location>
</feature>
<accession>A0A5B7E3U8</accession>
<proteinExistence type="predicted"/>
<organism evidence="2 3">
    <name type="scientific">Portunus trituberculatus</name>
    <name type="common">Swimming crab</name>
    <name type="synonym">Neptunus trituberculatus</name>
    <dbReference type="NCBI Taxonomy" id="210409"/>
    <lineage>
        <taxon>Eukaryota</taxon>
        <taxon>Metazoa</taxon>
        <taxon>Ecdysozoa</taxon>
        <taxon>Arthropoda</taxon>
        <taxon>Crustacea</taxon>
        <taxon>Multicrustacea</taxon>
        <taxon>Malacostraca</taxon>
        <taxon>Eumalacostraca</taxon>
        <taxon>Eucarida</taxon>
        <taxon>Decapoda</taxon>
        <taxon>Pleocyemata</taxon>
        <taxon>Brachyura</taxon>
        <taxon>Eubrachyura</taxon>
        <taxon>Portunoidea</taxon>
        <taxon>Portunidae</taxon>
        <taxon>Portuninae</taxon>
        <taxon>Portunus</taxon>
    </lineage>
</organism>
<evidence type="ECO:0000313" key="3">
    <source>
        <dbReference type="Proteomes" id="UP000324222"/>
    </source>
</evidence>
<sequence>MRKSRRDETSISADAREGQFLWPLSSQGRSGPRPRCGATRLQSPRSPGLHTRHEARLISRGRNSEIKSHRLTKKNERLGVEHNYIPADLAAFTPSPVTVVPATGQTGAQVLAHNGHLSWLAGHKQRIFLFGKYHTCHQPPDITISGLGSTSPRVITASVSIALLVLHEVLAEITAAREGGLSPPHRRHRPAQPRSYKLTK</sequence>
<reference evidence="2 3" key="1">
    <citation type="submission" date="2019-05" db="EMBL/GenBank/DDBJ databases">
        <title>Another draft genome of Portunus trituberculatus and its Hox gene families provides insights of decapod evolution.</title>
        <authorList>
            <person name="Jeong J.-H."/>
            <person name="Song I."/>
            <person name="Kim S."/>
            <person name="Choi T."/>
            <person name="Kim D."/>
            <person name="Ryu S."/>
            <person name="Kim W."/>
        </authorList>
    </citation>
    <scope>NUCLEOTIDE SEQUENCE [LARGE SCALE GENOMIC DNA]</scope>
    <source>
        <tissue evidence="2">Muscle</tissue>
    </source>
</reference>
<dbReference type="Proteomes" id="UP000324222">
    <property type="component" value="Unassembled WGS sequence"/>
</dbReference>
<feature type="compositionally biased region" description="Basic and acidic residues" evidence="1">
    <location>
        <begin position="1"/>
        <end position="17"/>
    </location>
</feature>
<protein>
    <submittedName>
        <fullName evidence="2">Uncharacterized protein</fullName>
    </submittedName>
</protein>
<dbReference type="AlphaFoldDB" id="A0A5B7E3U8"/>
<dbReference type="EMBL" id="VSRR010001829">
    <property type="protein sequence ID" value="MPC27943.1"/>
    <property type="molecule type" value="Genomic_DNA"/>
</dbReference>
<name>A0A5B7E3U8_PORTR</name>
<evidence type="ECO:0000256" key="1">
    <source>
        <dbReference type="SAM" id="MobiDB-lite"/>
    </source>
</evidence>
<gene>
    <name evidence="2" type="ORF">E2C01_021134</name>
</gene>
<feature type="compositionally biased region" description="Basic residues" evidence="1">
    <location>
        <begin position="184"/>
        <end position="200"/>
    </location>
</feature>